<evidence type="ECO:0000313" key="3">
    <source>
        <dbReference type="Proteomes" id="UP000261812"/>
    </source>
</evidence>
<dbReference type="Proteomes" id="UP000261812">
    <property type="component" value="Chromosome"/>
</dbReference>
<name>A0A7D6JSY5_9CYAN</name>
<sequence length="96" mass="10827">MNVVKEYELQLGLTRAGWQGGKISEATQLFQVSCATIHRWLKRENLAPTVVPRCPWKLDWAALAADVAAHPDDQLEKTEVYIDKRGVDSRLACEYG</sequence>
<gene>
    <name evidence="2" type="ORF">D3A95_11840</name>
</gene>
<feature type="domain" description="Transposase Synechocystis PCC 6803" evidence="1">
    <location>
        <begin position="19"/>
        <end position="77"/>
    </location>
</feature>
<organism evidence="2 3">
    <name type="scientific">Thermosynechococcus sichuanensis E542</name>
    <dbReference type="NCBI Taxonomy" id="2016101"/>
    <lineage>
        <taxon>Bacteria</taxon>
        <taxon>Bacillati</taxon>
        <taxon>Cyanobacteriota</taxon>
        <taxon>Cyanophyceae</taxon>
        <taxon>Acaryochloridales</taxon>
        <taxon>Thermosynechococcaceae</taxon>
        <taxon>Thermosynechococcus</taxon>
        <taxon>Thermosynechococcus sichuanensis</taxon>
    </lineage>
</organism>
<dbReference type="RefSeq" id="WP_181496953.1">
    <property type="nucleotide sequence ID" value="NZ_CP032152.1"/>
</dbReference>
<protein>
    <recommendedName>
        <fullName evidence="1">Transposase Synechocystis PCC 6803 domain-containing protein</fullName>
    </recommendedName>
</protein>
<dbReference type="Pfam" id="PF01710">
    <property type="entry name" value="HTH_Tnp_IS630"/>
    <property type="match status" value="1"/>
</dbReference>
<dbReference type="AlphaFoldDB" id="A0A7D6JSY5"/>
<keyword evidence="3" id="KW-1185">Reference proteome</keyword>
<accession>A0A7D6JSY5</accession>
<proteinExistence type="predicted"/>
<evidence type="ECO:0000313" key="2">
    <source>
        <dbReference type="EMBL" id="QLL30077.1"/>
    </source>
</evidence>
<reference evidence="3" key="1">
    <citation type="submission" date="2018-09" db="EMBL/GenBank/DDBJ databases">
        <title>Complete genome sequence of thermophilic cyanobacteria strain Thermosynechococcus elongatus PKUAC-SCTE542.</title>
        <authorList>
            <person name="Liang Y."/>
            <person name="Tang J."/>
            <person name="Daroch M."/>
        </authorList>
    </citation>
    <scope>NUCLEOTIDE SEQUENCE [LARGE SCALE GENOMIC DNA]</scope>
    <source>
        <strain evidence="3">E542</strain>
    </source>
</reference>
<dbReference type="InterPro" id="IPR002622">
    <property type="entry name" value="Transposase_14"/>
</dbReference>
<evidence type="ECO:0000259" key="1">
    <source>
        <dbReference type="Pfam" id="PF01710"/>
    </source>
</evidence>
<dbReference type="KEGG" id="tsq:D3A95_11840"/>
<dbReference type="EMBL" id="CP032152">
    <property type="protein sequence ID" value="QLL30077.1"/>
    <property type="molecule type" value="Genomic_DNA"/>
</dbReference>